<comment type="caution">
    <text evidence="5">The sequence shown here is derived from an EMBL/GenBank/DDBJ whole genome shotgun (WGS) entry which is preliminary data.</text>
</comment>
<protein>
    <submittedName>
        <fullName evidence="5">Succinate-semialdehyde dehydrogenase/glutarate-semialdehyde dehydrogenase</fullName>
    </submittedName>
</protein>
<evidence type="ECO:0000256" key="1">
    <source>
        <dbReference type="ARBA" id="ARBA00009986"/>
    </source>
</evidence>
<evidence type="ECO:0000313" key="5">
    <source>
        <dbReference type="EMBL" id="PWJ43034.1"/>
    </source>
</evidence>
<reference evidence="5 6" key="1">
    <citation type="submission" date="2018-03" db="EMBL/GenBank/DDBJ databases">
        <title>Genomic Encyclopedia of Archaeal and Bacterial Type Strains, Phase II (KMG-II): from individual species to whole genera.</title>
        <authorList>
            <person name="Goeker M."/>
        </authorList>
    </citation>
    <scope>NUCLEOTIDE SEQUENCE [LARGE SCALE GENOMIC DNA]</scope>
    <source>
        <strain evidence="5 6">DSM 28229</strain>
    </source>
</reference>
<dbReference type="InterPro" id="IPR015590">
    <property type="entry name" value="Aldehyde_DH_dom"/>
</dbReference>
<dbReference type="FunFam" id="3.40.605.10:FF:000012">
    <property type="entry name" value="NAD-dependent succinate-semialdehyde dehydrogenase"/>
    <property type="match status" value="1"/>
</dbReference>
<keyword evidence="2" id="KW-0521">NADP</keyword>
<feature type="domain" description="Aldehyde dehydrogenase" evidence="4">
    <location>
        <begin position="2"/>
        <end position="447"/>
    </location>
</feature>
<gene>
    <name evidence="5" type="ORF">BC781_102581</name>
</gene>
<sequence length="454" mass="50581">MKFESINPFTGEKIAEYDKLDEVQLLEKLADSETAFPLWKRKSFSQKAELFQNLASILEERKEQLAELISLEMGKLREEAEAEILKCALVCRFYAENAASFLQAKEVTNELGFNYIHYDAIGGILAIMPWNFPFWQVFRFSSPALMAGNVVLLKHAPNVFGCAQMIEQLFEEAGFEKGVFQSLIVDVEEVETIMEHDHVQGVALTGSEKAGASVAMLAGKNIKRSVLELGGSDPFIVMADANIDTAVKVAVQSRMSNAGQACINAKRFLVAQEVYDEFVRKAKAIIEKLKVGNPLLADTNFSCLARIDLAENLERQLEESLEEGAKLEIGGRRDGTSFEPTLLSNVKDNMTVFREETFGPLMCVAQFDTKERALQIANASEYGLGASVWTSDKQTAMFFAQNIETGNVFINNLVKSDPRFPFGGVKRSGYGRELAEEGIKEFVNIKRIFVPKDL</sequence>
<dbReference type="SUPFAM" id="SSF53720">
    <property type="entry name" value="ALDH-like"/>
    <property type="match status" value="1"/>
</dbReference>
<dbReference type="EMBL" id="QGDO01000002">
    <property type="protein sequence ID" value="PWJ43034.1"/>
    <property type="molecule type" value="Genomic_DNA"/>
</dbReference>
<keyword evidence="6" id="KW-1185">Reference proteome</keyword>
<dbReference type="InterPro" id="IPR016162">
    <property type="entry name" value="Ald_DH_N"/>
</dbReference>
<dbReference type="RefSeq" id="WP_109617234.1">
    <property type="nucleotide sequence ID" value="NZ_QGDO01000002.1"/>
</dbReference>
<dbReference type="PANTHER" id="PTHR43217">
    <property type="entry name" value="SUCCINATE SEMIALDEHYDE DEHYDROGENASE [NAD(P)+] SAD"/>
    <property type="match status" value="1"/>
</dbReference>
<evidence type="ECO:0000256" key="2">
    <source>
        <dbReference type="ARBA" id="ARBA00022857"/>
    </source>
</evidence>
<dbReference type="PANTHER" id="PTHR43217:SF1">
    <property type="entry name" value="SUCCINATE SEMIALDEHYDE DEHYDROGENASE [NAD(P)+] SAD"/>
    <property type="match status" value="1"/>
</dbReference>
<dbReference type="InterPro" id="IPR016161">
    <property type="entry name" value="Ald_DH/histidinol_DH"/>
</dbReference>
<dbReference type="InterPro" id="IPR047110">
    <property type="entry name" value="GABD/Sad-like"/>
</dbReference>
<evidence type="ECO:0000259" key="4">
    <source>
        <dbReference type="Pfam" id="PF00171"/>
    </source>
</evidence>
<dbReference type="CDD" id="cd07100">
    <property type="entry name" value="ALDH_SSADH1_GabD1"/>
    <property type="match status" value="1"/>
</dbReference>
<dbReference type="GO" id="GO:0004777">
    <property type="term" value="F:succinate-semialdehyde dehydrogenase (NAD+) activity"/>
    <property type="evidence" value="ECO:0007669"/>
    <property type="project" value="TreeGrafter"/>
</dbReference>
<dbReference type="Gene3D" id="3.40.605.10">
    <property type="entry name" value="Aldehyde Dehydrogenase, Chain A, domain 1"/>
    <property type="match status" value="1"/>
</dbReference>
<dbReference type="InterPro" id="IPR044148">
    <property type="entry name" value="ALDH_GabD1-like"/>
</dbReference>
<name>A0A315ZE67_SEDFL</name>
<dbReference type="Gene3D" id="3.40.309.10">
    <property type="entry name" value="Aldehyde Dehydrogenase, Chain A, domain 2"/>
    <property type="match status" value="1"/>
</dbReference>
<dbReference type="GO" id="GO:0004030">
    <property type="term" value="F:aldehyde dehydrogenase [NAD(P)+] activity"/>
    <property type="evidence" value="ECO:0007669"/>
    <property type="project" value="InterPro"/>
</dbReference>
<dbReference type="InterPro" id="IPR016163">
    <property type="entry name" value="Ald_DH_C"/>
</dbReference>
<evidence type="ECO:0000256" key="3">
    <source>
        <dbReference type="ARBA" id="ARBA00023002"/>
    </source>
</evidence>
<evidence type="ECO:0000313" key="6">
    <source>
        <dbReference type="Proteomes" id="UP000245535"/>
    </source>
</evidence>
<comment type="similarity">
    <text evidence="1">Belongs to the aldehyde dehydrogenase family.</text>
</comment>
<accession>A0A315ZE67</accession>
<proteinExistence type="inferred from homology"/>
<dbReference type="Pfam" id="PF00171">
    <property type="entry name" value="Aldedh"/>
    <property type="match status" value="1"/>
</dbReference>
<dbReference type="FunFam" id="3.40.309.10:FF:000009">
    <property type="entry name" value="Aldehyde dehydrogenase A"/>
    <property type="match status" value="1"/>
</dbReference>
<dbReference type="AlphaFoldDB" id="A0A315ZE67"/>
<dbReference type="Proteomes" id="UP000245535">
    <property type="component" value="Unassembled WGS sequence"/>
</dbReference>
<keyword evidence="3" id="KW-0560">Oxidoreductase</keyword>
<dbReference type="OrthoDB" id="973869at2"/>
<organism evidence="5 6">
    <name type="scientific">Sediminitomix flava</name>
    <dbReference type="NCBI Taxonomy" id="379075"/>
    <lineage>
        <taxon>Bacteria</taxon>
        <taxon>Pseudomonadati</taxon>
        <taxon>Bacteroidota</taxon>
        <taxon>Cytophagia</taxon>
        <taxon>Cytophagales</taxon>
        <taxon>Flammeovirgaceae</taxon>
        <taxon>Sediminitomix</taxon>
    </lineage>
</organism>